<comment type="caution">
    <text evidence="4">The sequence shown here is derived from an EMBL/GenBank/DDBJ whole genome shotgun (WGS) entry which is preliminary data.</text>
</comment>
<dbReference type="InterPro" id="IPR012337">
    <property type="entry name" value="RNaseH-like_sf"/>
</dbReference>
<name>A0A4C1W1M8_EUMVA</name>
<dbReference type="PROSITE" id="PS50994">
    <property type="entry name" value="INTEGRASE"/>
    <property type="match status" value="1"/>
</dbReference>
<dbReference type="Proteomes" id="UP000299102">
    <property type="component" value="Unassembled WGS sequence"/>
</dbReference>
<dbReference type="Pfam" id="PF17921">
    <property type="entry name" value="Integrase_H2C2"/>
    <property type="match status" value="1"/>
</dbReference>
<feature type="compositionally biased region" description="Basic and acidic residues" evidence="2">
    <location>
        <begin position="307"/>
        <end position="323"/>
    </location>
</feature>
<dbReference type="PANTHER" id="PTHR37984">
    <property type="entry name" value="PROTEIN CBG26694"/>
    <property type="match status" value="1"/>
</dbReference>
<feature type="compositionally biased region" description="Polar residues" evidence="2">
    <location>
        <begin position="444"/>
        <end position="458"/>
    </location>
</feature>
<keyword evidence="5" id="KW-1185">Reference proteome</keyword>
<dbReference type="Gene3D" id="3.30.420.10">
    <property type="entry name" value="Ribonuclease H-like superfamily/Ribonuclease H"/>
    <property type="match status" value="1"/>
</dbReference>
<feature type="region of interest" description="Disordered" evidence="2">
    <location>
        <begin position="288"/>
        <end position="323"/>
    </location>
</feature>
<sequence length="652" mass="73550">MPHADYLSRNPIVAKVNQIQRPRNWAHTAQAADQETQDLLQRLQDGTLDANRIFHDEHEHIGVDKTADLILKHFWFPGLKQFVSKYVSHCLTCISKKRVPRAPLQNITSWEKPDLPFDTVHVDALGPLPASTEFKYVLIIVDSFSKYCLLYPMSRQDADELKKVITQMISLFGVPKLMITDKGRMFESNSFVRWINDMGCELHSITPEMHHANGQVERYMRTVLNMIKVEVNHKSSSWADTLWKLQLVINITKHRTTQTSPLNLLIETKGTTPVIRALVRDVATENASPNREALREISRSRAGQLLDRNRTQQDERENRRRRSPREFNIDDLVFVIKHSQSTGKLDPRMRGPYKVVNILPSGRYELKLISGDYGKTTQAAAQHMVAWRGEWSTDACAAFFDHADDSEPTQLSTPAEAELSATSRDDSLIPPTTSGVNQPAVPTPNDTDTSIPPTQSDNDMPPPPTYDGAGIEDTPSYTLSVPNEDYIRNIISTARAFAWQRSLGWNYYASGATCLVNGEFADEAAVRIFPTVRQIGDYNEKISKENAKLHRTYQINAVDEAREVATYGRTPPENVSPKDVNSYGGFLPSIKIDVESQVMLRRNIAVSEELVNGAMGIIKKLNGRPGGEIKWKIESYQKPCILNLMTNLLDLG</sequence>
<dbReference type="EC" id="2.7.7.49" evidence="1"/>
<evidence type="ECO:0000313" key="5">
    <source>
        <dbReference type="Proteomes" id="UP000299102"/>
    </source>
</evidence>
<dbReference type="Gene3D" id="1.10.340.70">
    <property type="match status" value="1"/>
</dbReference>
<dbReference type="InterPro" id="IPR041588">
    <property type="entry name" value="Integrase_H2C2"/>
</dbReference>
<dbReference type="GO" id="GO:0015074">
    <property type="term" value="P:DNA integration"/>
    <property type="evidence" value="ECO:0007669"/>
    <property type="project" value="InterPro"/>
</dbReference>
<reference evidence="4 5" key="1">
    <citation type="journal article" date="2019" name="Commun. Biol.">
        <title>The bagworm genome reveals a unique fibroin gene that provides high tensile strength.</title>
        <authorList>
            <person name="Kono N."/>
            <person name="Nakamura H."/>
            <person name="Ohtoshi R."/>
            <person name="Tomita M."/>
            <person name="Numata K."/>
            <person name="Arakawa K."/>
        </authorList>
    </citation>
    <scope>NUCLEOTIDE SEQUENCE [LARGE SCALE GENOMIC DNA]</scope>
</reference>
<dbReference type="GO" id="GO:0003964">
    <property type="term" value="F:RNA-directed DNA polymerase activity"/>
    <property type="evidence" value="ECO:0007669"/>
    <property type="project" value="UniProtKB-EC"/>
</dbReference>
<dbReference type="InterPro" id="IPR050951">
    <property type="entry name" value="Retrovirus_Pol_polyprotein"/>
</dbReference>
<dbReference type="AlphaFoldDB" id="A0A4C1W1M8"/>
<dbReference type="OrthoDB" id="417598at2759"/>
<dbReference type="GO" id="GO:0003676">
    <property type="term" value="F:nucleic acid binding"/>
    <property type="evidence" value="ECO:0007669"/>
    <property type="project" value="InterPro"/>
</dbReference>
<evidence type="ECO:0000313" key="4">
    <source>
        <dbReference type="EMBL" id="GBP44074.1"/>
    </source>
</evidence>
<evidence type="ECO:0000256" key="1">
    <source>
        <dbReference type="ARBA" id="ARBA00012493"/>
    </source>
</evidence>
<accession>A0A4C1W1M8</accession>
<feature type="domain" description="Integrase catalytic" evidence="3">
    <location>
        <begin position="112"/>
        <end position="269"/>
    </location>
</feature>
<organism evidence="4 5">
    <name type="scientific">Eumeta variegata</name>
    <name type="common">Bagworm moth</name>
    <name type="synonym">Eumeta japonica</name>
    <dbReference type="NCBI Taxonomy" id="151549"/>
    <lineage>
        <taxon>Eukaryota</taxon>
        <taxon>Metazoa</taxon>
        <taxon>Ecdysozoa</taxon>
        <taxon>Arthropoda</taxon>
        <taxon>Hexapoda</taxon>
        <taxon>Insecta</taxon>
        <taxon>Pterygota</taxon>
        <taxon>Neoptera</taxon>
        <taxon>Endopterygota</taxon>
        <taxon>Lepidoptera</taxon>
        <taxon>Glossata</taxon>
        <taxon>Ditrysia</taxon>
        <taxon>Tineoidea</taxon>
        <taxon>Psychidae</taxon>
        <taxon>Oiketicinae</taxon>
        <taxon>Eumeta</taxon>
    </lineage>
</organism>
<dbReference type="SUPFAM" id="SSF53098">
    <property type="entry name" value="Ribonuclease H-like"/>
    <property type="match status" value="1"/>
</dbReference>
<gene>
    <name evidence="4" type="ORF">EVAR_85228_1</name>
</gene>
<dbReference type="Pfam" id="PF00665">
    <property type="entry name" value="rve"/>
    <property type="match status" value="1"/>
</dbReference>
<dbReference type="InterPro" id="IPR036397">
    <property type="entry name" value="RNaseH_sf"/>
</dbReference>
<dbReference type="PANTHER" id="PTHR37984:SF5">
    <property type="entry name" value="PROTEIN NYNRIN-LIKE"/>
    <property type="match status" value="1"/>
</dbReference>
<evidence type="ECO:0000256" key="2">
    <source>
        <dbReference type="SAM" id="MobiDB-lite"/>
    </source>
</evidence>
<proteinExistence type="predicted"/>
<dbReference type="InterPro" id="IPR001584">
    <property type="entry name" value="Integrase_cat-core"/>
</dbReference>
<evidence type="ECO:0000259" key="3">
    <source>
        <dbReference type="PROSITE" id="PS50994"/>
    </source>
</evidence>
<feature type="region of interest" description="Disordered" evidence="2">
    <location>
        <begin position="405"/>
        <end position="477"/>
    </location>
</feature>
<protein>
    <recommendedName>
        <fullName evidence="1">RNA-directed DNA polymerase</fullName>
        <ecNumber evidence="1">2.7.7.49</ecNumber>
    </recommendedName>
</protein>
<dbReference type="EMBL" id="BGZK01000446">
    <property type="protein sequence ID" value="GBP44074.1"/>
    <property type="molecule type" value="Genomic_DNA"/>
</dbReference>